<evidence type="ECO:0000313" key="2">
    <source>
        <dbReference type="Proteomes" id="UP001153076"/>
    </source>
</evidence>
<dbReference type="AlphaFoldDB" id="A0A9Q1QRA9"/>
<protein>
    <submittedName>
        <fullName evidence="1">Uncharacterized protein</fullName>
    </submittedName>
</protein>
<accession>A0A9Q1QRA9</accession>
<organism evidence="1 2">
    <name type="scientific">Carnegiea gigantea</name>
    <dbReference type="NCBI Taxonomy" id="171969"/>
    <lineage>
        <taxon>Eukaryota</taxon>
        <taxon>Viridiplantae</taxon>
        <taxon>Streptophyta</taxon>
        <taxon>Embryophyta</taxon>
        <taxon>Tracheophyta</taxon>
        <taxon>Spermatophyta</taxon>
        <taxon>Magnoliopsida</taxon>
        <taxon>eudicotyledons</taxon>
        <taxon>Gunneridae</taxon>
        <taxon>Pentapetalae</taxon>
        <taxon>Caryophyllales</taxon>
        <taxon>Cactineae</taxon>
        <taxon>Cactaceae</taxon>
        <taxon>Cactoideae</taxon>
        <taxon>Echinocereeae</taxon>
        <taxon>Carnegiea</taxon>
    </lineage>
</organism>
<dbReference type="EMBL" id="JAKOGI010000004">
    <property type="protein sequence ID" value="KAJ8452443.1"/>
    <property type="molecule type" value="Genomic_DNA"/>
</dbReference>
<name>A0A9Q1QRA9_9CARY</name>
<evidence type="ECO:0000313" key="1">
    <source>
        <dbReference type="EMBL" id="KAJ8452443.1"/>
    </source>
</evidence>
<dbReference type="PANTHER" id="PTHR34222:SF97">
    <property type="entry name" value="CATALYTIC REGION, PUTATIVE-RELATED"/>
    <property type="match status" value="1"/>
</dbReference>
<proteinExistence type="predicted"/>
<reference evidence="1" key="1">
    <citation type="submission" date="2022-04" db="EMBL/GenBank/DDBJ databases">
        <title>Carnegiea gigantea Genome sequencing and assembly v2.</title>
        <authorList>
            <person name="Copetti D."/>
            <person name="Sanderson M.J."/>
            <person name="Burquez A."/>
            <person name="Wojciechowski M.F."/>
        </authorList>
    </citation>
    <scope>NUCLEOTIDE SEQUENCE</scope>
    <source>
        <strain evidence="1">SGP5-SGP5p</strain>
        <tissue evidence="1">Aerial part</tissue>
    </source>
</reference>
<comment type="caution">
    <text evidence="1">The sequence shown here is derived from an EMBL/GenBank/DDBJ whole genome shotgun (WGS) entry which is preliminary data.</text>
</comment>
<sequence>MFVNRTRINYADLLNPLFIHPSDGLHSFQIGEKLIGSIVKRAMELYLSTKYKLLFVLGTFLDHKMILSKKHNGKLVIIWPFVGLRILFMKPLKNQCCMLSLQVRSGNILKGALKQNNSPVNECYINLRGMREELDAMCDLPQVVTITKDVTNFLVALAKQKDKHNLFQFLNGLDDKYTALSSQILIMNPLSTVEMACAMIQQE</sequence>
<gene>
    <name evidence="1" type="ORF">Cgig2_000032</name>
</gene>
<dbReference type="OrthoDB" id="1430089at2759"/>
<keyword evidence="2" id="KW-1185">Reference proteome</keyword>
<dbReference type="Proteomes" id="UP001153076">
    <property type="component" value="Unassembled WGS sequence"/>
</dbReference>
<dbReference type="PANTHER" id="PTHR34222">
    <property type="entry name" value="GAG_PRE-INTEGRS DOMAIN-CONTAINING PROTEIN"/>
    <property type="match status" value="1"/>
</dbReference>